<dbReference type="PANTHER" id="PTHR34822">
    <property type="entry name" value="GRPB DOMAIN PROTEIN (AFU_ORTHOLOGUE AFUA_1G01530)"/>
    <property type="match status" value="1"/>
</dbReference>
<dbReference type="AlphaFoldDB" id="A0A1H2T6J6"/>
<evidence type="ECO:0000313" key="1">
    <source>
        <dbReference type="EMBL" id="SDW39335.1"/>
    </source>
</evidence>
<dbReference type="PANTHER" id="PTHR34822:SF1">
    <property type="entry name" value="GRPB FAMILY PROTEIN"/>
    <property type="match status" value="1"/>
</dbReference>
<dbReference type="Proteomes" id="UP000182771">
    <property type="component" value="Unassembled WGS sequence"/>
</dbReference>
<dbReference type="Pfam" id="PF04229">
    <property type="entry name" value="GrpB"/>
    <property type="match status" value="1"/>
</dbReference>
<protein>
    <submittedName>
        <fullName evidence="1">GrpB domain, predicted nucleotidyltransferase, UPF0157 family</fullName>
    </submittedName>
</protein>
<comment type="caution">
    <text evidence="1">The sequence shown here is derived from an EMBL/GenBank/DDBJ whole genome shotgun (WGS) entry which is preliminary data.</text>
</comment>
<sequence length="194" mass="23093">MINDEQTNPLLRMSLAELWQLFPIILSPYNPHWKAWFEEEKTFLLQRLPSDKVLRISHVGSTAIGEIWAKPIIDILVELDLTTPLLQIKEILLQVGYLCMNESPTRLSFNKGYTLQGFANKVFHLHLRYWGDNDELYFRDYLQEHLLVARQYEALKISLWKPYEHDRDAYTAHKTDFITKYTQIAKELYKGRYE</sequence>
<accession>A0A1H2T6J6</accession>
<proteinExistence type="predicted"/>
<reference evidence="1 2" key="1">
    <citation type="submission" date="2016-10" db="EMBL/GenBank/DDBJ databases">
        <authorList>
            <person name="Varghese N."/>
            <person name="Submissions S."/>
        </authorList>
    </citation>
    <scope>NUCLEOTIDE SEQUENCE [LARGE SCALE GENOMIC DNA]</scope>
    <source>
        <strain evidence="1 2">DSM 11449</strain>
    </source>
</reference>
<evidence type="ECO:0000313" key="2">
    <source>
        <dbReference type="Proteomes" id="UP000182771"/>
    </source>
</evidence>
<keyword evidence="1" id="KW-0808">Transferase</keyword>
<dbReference type="Gene3D" id="3.30.460.10">
    <property type="entry name" value="Beta Polymerase, domain 2"/>
    <property type="match status" value="1"/>
</dbReference>
<organism evidence="1 2">
    <name type="scientific">Capnocytophaga granulosa</name>
    <dbReference type="NCBI Taxonomy" id="45242"/>
    <lineage>
        <taxon>Bacteria</taxon>
        <taxon>Pseudomonadati</taxon>
        <taxon>Bacteroidota</taxon>
        <taxon>Flavobacteriia</taxon>
        <taxon>Flavobacteriales</taxon>
        <taxon>Flavobacteriaceae</taxon>
        <taxon>Capnocytophaga</taxon>
    </lineage>
</organism>
<dbReference type="InterPro" id="IPR007344">
    <property type="entry name" value="GrpB/CoaE"/>
</dbReference>
<gene>
    <name evidence="1" type="ORF">SAMN05444420_10297</name>
</gene>
<dbReference type="InterPro" id="IPR043519">
    <property type="entry name" value="NT_sf"/>
</dbReference>
<name>A0A1H2T6J6_9FLAO</name>
<dbReference type="GeneID" id="85016196"/>
<dbReference type="SUPFAM" id="SSF81301">
    <property type="entry name" value="Nucleotidyltransferase"/>
    <property type="match status" value="1"/>
</dbReference>
<keyword evidence="2" id="KW-1185">Reference proteome</keyword>
<dbReference type="GO" id="GO:0016740">
    <property type="term" value="F:transferase activity"/>
    <property type="evidence" value="ECO:0007669"/>
    <property type="project" value="UniProtKB-KW"/>
</dbReference>
<dbReference type="EMBL" id="FNND01000002">
    <property type="protein sequence ID" value="SDW39335.1"/>
    <property type="molecule type" value="Genomic_DNA"/>
</dbReference>
<dbReference type="RefSeq" id="WP_016420303.1">
    <property type="nucleotide sequence ID" value="NZ_FNND01000002.1"/>
</dbReference>